<dbReference type="InterPro" id="IPR050344">
    <property type="entry name" value="Peptidase_M1_aminopeptidases"/>
</dbReference>
<dbReference type="GO" id="GO:0005737">
    <property type="term" value="C:cytoplasm"/>
    <property type="evidence" value="ECO:0007669"/>
    <property type="project" value="TreeGrafter"/>
</dbReference>
<keyword evidence="4" id="KW-1185">Reference proteome</keyword>
<evidence type="ECO:0000259" key="2">
    <source>
        <dbReference type="Pfam" id="PF17900"/>
    </source>
</evidence>
<dbReference type="Gene3D" id="3.40.50.300">
    <property type="entry name" value="P-loop containing nucleotide triphosphate hydrolases"/>
    <property type="match status" value="1"/>
</dbReference>
<dbReference type="PANTHER" id="PTHR11533:SF294">
    <property type="entry name" value="THYROTROPIN-RELEASING HORMONE-DEGRADING ECTOENZYME"/>
    <property type="match status" value="1"/>
</dbReference>
<evidence type="ECO:0000313" key="3">
    <source>
        <dbReference type="EMBL" id="CAD5214984.1"/>
    </source>
</evidence>
<gene>
    <name evidence="3" type="ORF">BOKJ2_LOCUS5866</name>
</gene>
<feature type="transmembrane region" description="Helical" evidence="1">
    <location>
        <begin position="245"/>
        <end position="264"/>
    </location>
</feature>
<dbReference type="InterPro" id="IPR045357">
    <property type="entry name" value="Aminopeptidase_N-like_N"/>
</dbReference>
<proteinExistence type="predicted"/>
<keyword evidence="1" id="KW-0472">Membrane</keyword>
<dbReference type="EMBL" id="CAJFCW020000003">
    <property type="protein sequence ID" value="CAG9103467.1"/>
    <property type="molecule type" value="Genomic_DNA"/>
</dbReference>
<dbReference type="SUPFAM" id="SSF63737">
    <property type="entry name" value="Leukotriene A4 hydrolase N-terminal domain"/>
    <property type="match status" value="1"/>
</dbReference>
<comment type="caution">
    <text evidence="3">The sequence shown here is derived from an EMBL/GenBank/DDBJ whole genome shotgun (WGS) entry which is preliminary data.</text>
</comment>
<dbReference type="EMBL" id="CAJFDH010000003">
    <property type="protein sequence ID" value="CAD5214984.1"/>
    <property type="molecule type" value="Genomic_DNA"/>
</dbReference>
<dbReference type="GO" id="GO:0005615">
    <property type="term" value="C:extracellular space"/>
    <property type="evidence" value="ECO:0007669"/>
    <property type="project" value="TreeGrafter"/>
</dbReference>
<feature type="domain" description="Aminopeptidase N-like N-terminal" evidence="2">
    <location>
        <begin position="388"/>
        <end position="573"/>
    </location>
</feature>
<dbReference type="InterPro" id="IPR027417">
    <property type="entry name" value="P-loop_NTPase"/>
</dbReference>
<dbReference type="GO" id="GO:0016020">
    <property type="term" value="C:membrane"/>
    <property type="evidence" value="ECO:0007669"/>
    <property type="project" value="TreeGrafter"/>
</dbReference>
<evidence type="ECO:0000256" key="1">
    <source>
        <dbReference type="SAM" id="Phobius"/>
    </source>
</evidence>
<dbReference type="OrthoDB" id="10031169at2759"/>
<dbReference type="Pfam" id="PF17900">
    <property type="entry name" value="Peptidase_M1_N"/>
    <property type="match status" value="1"/>
</dbReference>
<organism evidence="3 4">
    <name type="scientific">Bursaphelenchus okinawaensis</name>
    <dbReference type="NCBI Taxonomy" id="465554"/>
    <lineage>
        <taxon>Eukaryota</taxon>
        <taxon>Metazoa</taxon>
        <taxon>Ecdysozoa</taxon>
        <taxon>Nematoda</taxon>
        <taxon>Chromadorea</taxon>
        <taxon>Rhabditida</taxon>
        <taxon>Tylenchina</taxon>
        <taxon>Tylenchomorpha</taxon>
        <taxon>Aphelenchoidea</taxon>
        <taxon>Aphelenchoididae</taxon>
        <taxon>Bursaphelenchus</taxon>
    </lineage>
</organism>
<dbReference type="Proteomes" id="UP000783686">
    <property type="component" value="Unassembled WGS sequence"/>
</dbReference>
<keyword evidence="1" id="KW-1133">Transmembrane helix</keyword>
<sequence length="993" mass="111827">MTEKSLLTLIKDRGLLNSRSVIDNKDNITKYLSPGSVVEFYGNRKAFGKILYVHSVIAGILLDEQKRNTYNIMVFDYGQQFSSDLLLKLLMEKSVKKDVNVKELMKTVKIFNTITYELTLRTLRAISNKIVTTRWDTYRQRKPRSTPLVVMMDIGSLLYYTGTDYSGLQRQNEVFKCFDAMKRVGGLIVVLNHCKSSDDRVVEPALGKNWRDMHDENRSSKEGLLQYEGSINLVNIRMSAVSTRVLLAAVLVTLLVGAVIVFLLNADKDTVVSSLDQLNSTETTASDELLFEGSGQGITSAEATSTEATTLDDTVSTSTTVEVTSAATTAFIPIEEDEKKSLPQCSSTVVDSRPQCDADVSLTKEVYDRWTDSKFTHQLLDLLNDVHPLHYDVNITVSHIDIRLLKASVELFVKLPEGGSLIPLHLHRTVNNLAKNKIWVRECETGRFVCVSSVTHLNEQRLLLVGLNETLPPASLISIYFEDFEIQVHSNIGLVLQAPSLWEKQRAWILATLFDETGARTVFPVVDQTTAKASWRLCLDHFKNMTSRSNMPSERIFESGENRIQQCFKTSPALRSDQFAFVIFDNLVAIHSDTDKPRLEVFVAKHVAETKWLITEVQTALRRMADLTGLQYPLEKLTVLSTPLSIDGTHDLGLIQVKDTWVEYPNYVLTHSILISQLVQQWISNVFTICDLCVQDGLASYIEWVVGSEYESIGMDVRKRASDARNRLLKYHNERAPLMTLQIVPTKPEKECVTKNALLFASIGEIFGSDAVKRFITTIANARKWGSCLSDEEIGNSLFGATNSIVSKRMFDSFASSPDYPTLKFKMSGHHLSVQLENEAGEEKQLDMTVPFGLLDNRGRHLTLVHNGTTIEENLEGTTVLANPNTTTLFRSLYDVDNYDRLANCALDATCQEFSTDLVSQAFSDLCWAHLHNKIKTNGHNQQWQLLFKKLAKTTLVKPDCACCMQSKEEATAKCKWTWKSRCSSLQLKVEKF</sequence>
<evidence type="ECO:0000313" key="4">
    <source>
        <dbReference type="Proteomes" id="UP000614601"/>
    </source>
</evidence>
<dbReference type="AlphaFoldDB" id="A0A811KIM5"/>
<dbReference type="Gene3D" id="1.10.390.10">
    <property type="entry name" value="Neutral Protease Domain 2"/>
    <property type="match status" value="1"/>
</dbReference>
<dbReference type="InterPro" id="IPR042097">
    <property type="entry name" value="Aminopeptidase_N-like_N_sf"/>
</dbReference>
<accession>A0A811KIM5</accession>
<protein>
    <recommendedName>
        <fullName evidence="2">Aminopeptidase N-like N-terminal domain-containing protein</fullName>
    </recommendedName>
</protein>
<keyword evidence="1" id="KW-0812">Transmembrane</keyword>
<reference evidence="3" key="1">
    <citation type="submission" date="2020-09" db="EMBL/GenBank/DDBJ databases">
        <authorList>
            <person name="Kikuchi T."/>
        </authorList>
    </citation>
    <scope>NUCLEOTIDE SEQUENCE</scope>
    <source>
        <strain evidence="3">SH1</strain>
    </source>
</reference>
<dbReference type="PANTHER" id="PTHR11533">
    <property type="entry name" value="PROTEASE M1 ZINC METALLOPROTEASE"/>
    <property type="match status" value="1"/>
</dbReference>
<name>A0A811KIM5_9BILA</name>
<dbReference type="InterPro" id="IPR027268">
    <property type="entry name" value="Peptidase_M4/M1_CTD_sf"/>
</dbReference>
<dbReference type="Gene3D" id="2.60.40.1730">
    <property type="entry name" value="tricorn interacting facor f3 domain"/>
    <property type="match status" value="1"/>
</dbReference>
<dbReference type="Proteomes" id="UP000614601">
    <property type="component" value="Unassembled WGS sequence"/>
</dbReference>